<name>A0A6L5YHQ5_9FIRM</name>
<organism evidence="2 3">
    <name type="scientific">Waltera intestinalis</name>
    <dbReference type="NCBI Taxonomy" id="2606635"/>
    <lineage>
        <taxon>Bacteria</taxon>
        <taxon>Bacillati</taxon>
        <taxon>Bacillota</taxon>
        <taxon>Clostridia</taxon>
        <taxon>Lachnospirales</taxon>
        <taxon>Lachnospiraceae</taxon>
        <taxon>Waltera</taxon>
    </lineage>
</organism>
<evidence type="ECO:0000313" key="2">
    <source>
        <dbReference type="EMBL" id="MST57217.1"/>
    </source>
</evidence>
<dbReference type="RefSeq" id="WP_154495196.1">
    <property type="nucleotide sequence ID" value="NZ_VUMU01000002.1"/>
</dbReference>
<feature type="transmembrane region" description="Helical" evidence="1">
    <location>
        <begin position="12"/>
        <end position="32"/>
    </location>
</feature>
<dbReference type="Pfam" id="PF06541">
    <property type="entry name" value="ABC_trans_CmpB"/>
    <property type="match status" value="1"/>
</dbReference>
<reference evidence="2 3" key="1">
    <citation type="submission" date="2019-08" db="EMBL/GenBank/DDBJ databases">
        <title>In-depth cultivation of the pig gut microbiome towards novel bacterial diversity and tailored functional studies.</title>
        <authorList>
            <person name="Wylensek D."/>
            <person name="Hitch T.C.A."/>
            <person name="Clavel T."/>
        </authorList>
    </citation>
    <scope>NUCLEOTIDE SEQUENCE [LARGE SCALE GENOMIC DNA]</scope>
    <source>
        <strain evidence="2 3">WCA3-601-WT-6H</strain>
    </source>
</reference>
<feature type="transmembrane region" description="Helical" evidence="1">
    <location>
        <begin position="44"/>
        <end position="64"/>
    </location>
</feature>
<keyword evidence="1" id="KW-0812">Transmembrane</keyword>
<feature type="transmembrane region" description="Helical" evidence="1">
    <location>
        <begin position="76"/>
        <end position="98"/>
    </location>
</feature>
<dbReference type="InterPro" id="IPR010540">
    <property type="entry name" value="CmpB_TMEM229"/>
</dbReference>
<proteinExistence type="predicted"/>
<protein>
    <submittedName>
        <fullName evidence="2">Putative ABC transporter permease</fullName>
    </submittedName>
</protein>
<sequence>MWSYEILGTDIYHLLAAFVLYSVLGWALESAYMSFCNRKLTNRGFGKGPFCPIYGFGGVLGYLILSPLRDKLVELYFLGAILATAFEYLVGIGMIRFLGELWWDYNNKPFNYRGIICLESTVAWGFYAIGIVQFVHDAMYHIIDKVQLQIGTRLIQGILVLVAIDYTVQLIKVFDIDVRSKGEALKERCQALISRW</sequence>
<keyword evidence="3" id="KW-1185">Reference proteome</keyword>
<accession>A0A6L5YHQ5</accession>
<evidence type="ECO:0000313" key="3">
    <source>
        <dbReference type="Proteomes" id="UP000476055"/>
    </source>
</evidence>
<feature type="transmembrane region" description="Helical" evidence="1">
    <location>
        <begin position="154"/>
        <end position="171"/>
    </location>
</feature>
<keyword evidence="1" id="KW-0472">Membrane</keyword>
<comment type="caution">
    <text evidence="2">The sequence shown here is derived from an EMBL/GenBank/DDBJ whole genome shotgun (WGS) entry which is preliminary data.</text>
</comment>
<dbReference type="EMBL" id="VUMU01000002">
    <property type="protein sequence ID" value="MST57217.1"/>
    <property type="molecule type" value="Genomic_DNA"/>
</dbReference>
<evidence type="ECO:0000256" key="1">
    <source>
        <dbReference type="SAM" id="Phobius"/>
    </source>
</evidence>
<keyword evidence="1" id="KW-1133">Transmembrane helix</keyword>
<gene>
    <name evidence="2" type="ORF">FYJ59_02980</name>
</gene>
<dbReference type="Proteomes" id="UP000476055">
    <property type="component" value="Unassembled WGS sequence"/>
</dbReference>
<feature type="transmembrane region" description="Helical" evidence="1">
    <location>
        <begin position="110"/>
        <end position="134"/>
    </location>
</feature>
<dbReference type="AlphaFoldDB" id="A0A6L5YHQ5"/>